<gene>
    <name evidence="2" type="ORF">OJY61_24480</name>
</gene>
<evidence type="ECO:0000313" key="3">
    <source>
        <dbReference type="Proteomes" id="UP001163285"/>
    </source>
</evidence>
<reference evidence="2" key="1">
    <citation type="submission" date="2023-04" db="EMBL/GenBank/DDBJ databases">
        <title>Whole Genome Sequence of Multi-drug resistant Aeromonas caviae as a gut pathogen in newborn.</title>
        <authorList>
            <person name="Jadhav S.V."/>
            <person name="Saroj S.D."/>
            <person name="Saha U.B."/>
            <person name="Sen S."/>
            <person name="Kher A."/>
        </authorList>
    </citation>
    <scope>NUCLEOTIDE SEQUENCE</scope>
    <source>
        <strain evidence="2">SVJ23</strain>
    </source>
</reference>
<protein>
    <submittedName>
        <fullName evidence="2">Site-specific integrase</fullName>
    </submittedName>
</protein>
<dbReference type="InterPro" id="IPR048120">
    <property type="entry name" value="Integrase-like"/>
</dbReference>
<proteinExistence type="predicted"/>
<evidence type="ECO:0000256" key="1">
    <source>
        <dbReference type="ARBA" id="ARBA00023172"/>
    </source>
</evidence>
<name>A0AAF0GD11_AERCA</name>
<dbReference type="GO" id="GO:0015074">
    <property type="term" value="P:DNA integration"/>
    <property type="evidence" value="ECO:0007669"/>
    <property type="project" value="InterPro"/>
</dbReference>
<dbReference type="InterPro" id="IPR013762">
    <property type="entry name" value="Integrase-like_cat_sf"/>
</dbReference>
<dbReference type="Proteomes" id="UP001163285">
    <property type="component" value="Chromosome"/>
</dbReference>
<keyword evidence="1" id="KW-0233">DNA recombination</keyword>
<accession>A0AAF0GD11</accession>
<dbReference type="AlphaFoldDB" id="A0AAF0GD11"/>
<dbReference type="SUPFAM" id="SSF56349">
    <property type="entry name" value="DNA breaking-rejoining enzymes"/>
    <property type="match status" value="1"/>
</dbReference>
<evidence type="ECO:0000313" key="2">
    <source>
        <dbReference type="EMBL" id="WGC85903.1"/>
    </source>
</evidence>
<dbReference type="InterPro" id="IPR011010">
    <property type="entry name" value="DNA_brk_join_enz"/>
</dbReference>
<dbReference type="GO" id="GO:0003677">
    <property type="term" value="F:DNA binding"/>
    <property type="evidence" value="ECO:0007669"/>
    <property type="project" value="InterPro"/>
</dbReference>
<dbReference type="Gene3D" id="1.10.443.10">
    <property type="entry name" value="Intergrase catalytic core"/>
    <property type="match status" value="1"/>
</dbReference>
<dbReference type="RefSeq" id="WP_125117519.1">
    <property type="nucleotide sequence ID" value="NZ_AP019195.1"/>
</dbReference>
<organism evidence="2 3">
    <name type="scientific">Aeromonas caviae</name>
    <name type="common">Aeromonas punctata</name>
    <dbReference type="NCBI Taxonomy" id="648"/>
    <lineage>
        <taxon>Bacteria</taxon>
        <taxon>Pseudomonadati</taxon>
        <taxon>Pseudomonadota</taxon>
        <taxon>Gammaproteobacteria</taxon>
        <taxon>Aeromonadales</taxon>
        <taxon>Aeromonadaceae</taxon>
        <taxon>Aeromonas</taxon>
    </lineage>
</organism>
<sequence length="541" mass="61939">MDISTFKSGQFTQLNEVSKATSFNGYEFNIYDDNWVLNREVIVRVGHALSGFDRHVVEEVRSALVYFAETKSAHYTEKMCEHLIRYVKTTNQSTFNEKGLLAFKQTFPDKNDHDKPSTLRAFIRQSKFWGFNVIDEDTLALINKWTFKGRDKGLPVASFDPIDGPFSDLEHEAIIAGLDHAYAEGRISDEEYSIVQLFSASGRRPIQIASLKIKDISTDVSPLGEIYYYLNIPRAKQIGMGFRSSFRRAAFIESIGQVLIQHRRNVIFDAEYLVGRELTAEERLELPLFPMGFGDVKKIQERVGDYYPFLEYKHLVNIRDINDTELLSILQNTDMFHCTSAYLTAVLKFTIDKLDITSERTGKRLYTNAYRFRYTLGTRAAREHCGLITVATLLDHSDTQHAEVYIKNIPEFAQKISDIMNPQLIKYANAFRGEVVKDEAEAQLRKPNATRISCREVGENIGSCGTNDLCFDNAPVACYLCPKFRPWRHAPHHLVLSWLVNERDRIAKITDDLTVAAVNDRAIYAVMQVMLECNKKDVENV</sequence>
<dbReference type="NCBIfam" id="NF041502">
    <property type="entry name" value="integrase_1"/>
    <property type="match status" value="1"/>
</dbReference>
<dbReference type="GO" id="GO:0006310">
    <property type="term" value="P:DNA recombination"/>
    <property type="evidence" value="ECO:0007669"/>
    <property type="project" value="UniProtKB-KW"/>
</dbReference>
<dbReference type="EMBL" id="CP110176">
    <property type="protein sequence ID" value="WGC85903.1"/>
    <property type="molecule type" value="Genomic_DNA"/>
</dbReference>